<evidence type="ECO:0000256" key="8">
    <source>
        <dbReference type="ARBA" id="ARBA00023136"/>
    </source>
</evidence>
<keyword evidence="7 10" id="KW-0406">Ion transport</keyword>
<evidence type="ECO:0000256" key="9">
    <source>
        <dbReference type="ARBA" id="ARBA00023303"/>
    </source>
</evidence>
<sequence length="131" mass="14569">MLKGFKDFILRGNVVDLAVGVVIGTAFTGLVGSLTKAFLEPLIRLLTLLIMGKDKIEKSVWSVRGVDFEYTLFVNGLVTFLLTAIALYFFVVMPLNKLAERRKKGVEPEPDAPSEEVLLLTDIRDALRARD</sequence>
<dbReference type="NCBIfam" id="TIGR00220">
    <property type="entry name" value="mscL"/>
    <property type="match status" value="1"/>
</dbReference>
<dbReference type="HAMAP" id="MF_00115">
    <property type="entry name" value="MscL"/>
    <property type="match status" value="1"/>
</dbReference>
<dbReference type="InterPro" id="IPR019823">
    <property type="entry name" value="Mechanosensitive_channel_CS"/>
</dbReference>
<dbReference type="RefSeq" id="WP_189113253.1">
    <property type="nucleotide sequence ID" value="NZ_BMQC01000003.1"/>
</dbReference>
<keyword evidence="3 10" id="KW-0813">Transport</keyword>
<evidence type="ECO:0000256" key="7">
    <source>
        <dbReference type="ARBA" id="ARBA00023065"/>
    </source>
</evidence>
<dbReference type="Pfam" id="PF01741">
    <property type="entry name" value="MscL"/>
    <property type="match status" value="1"/>
</dbReference>
<dbReference type="InterPro" id="IPR036019">
    <property type="entry name" value="MscL_channel"/>
</dbReference>
<evidence type="ECO:0000256" key="5">
    <source>
        <dbReference type="ARBA" id="ARBA00022692"/>
    </source>
</evidence>
<evidence type="ECO:0000256" key="3">
    <source>
        <dbReference type="ARBA" id="ARBA00022448"/>
    </source>
</evidence>
<dbReference type="PANTHER" id="PTHR30266:SF2">
    <property type="entry name" value="LARGE-CONDUCTANCE MECHANOSENSITIVE CHANNEL"/>
    <property type="match status" value="1"/>
</dbReference>
<feature type="transmembrane region" description="Helical" evidence="10">
    <location>
        <begin position="72"/>
        <end position="95"/>
    </location>
</feature>
<dbReference type="Gene3D" id="1.10.1200.120">
    <property type="entry name" value="Large-conductance mechanosensitive channel, MscL, domain 1"/>
    <property type="match status" value="1"/>
</dbReference>
<dbReference type="AlphaFoldDB" id="A0A8J3BMI8"/>
<evidence type="ECO:0000256" key="4">
    <source>
        <dbReference type="ARBA" id="ARBA00022475"/>
    </source>
</evidence>
<evidence type="ECO:0000256" key="10">
    <source>
        <dbReference type="HAMAP-Rule" id="MF_00115"/>
    </source>
</evidence>
<dbReference type="PRINTS" id="PR01264">
    <property type="entry name" value="MECHCHANNEL"/>
</dbReference>
<comment type="similarity">
    <text evidence="2 10">Belongs to the MscL family.</text>
</comment>
<dbReference type="Proteomes" id="UP000662200">
    <property type="component" value="Unassembled WGS sequence"/>
</dbReference>
<evidence type="ECO:0000256" key="2">
    <source>
        <dbReference type="ARBA" id="ARBA00007254"/>
    </source>
</evidence>
<organism evidence="11 12">
    <name type="scientific">Pilimelia terevasa</name>
    <dbReference type="NCBI Taxonomy" id="53372"/>
    <lineage>
        <taxon>Bacteria</taxon>
        <taxon>Bacillati</taxon>
        <taxon>Actinomycetota</taxon>
        <taxon>Actinomycetes</taxon>
        <taxon>Micromonosporales</taxon>
        <taxon>Micromonosporaceae</taxon>
        <taxon>Pilimelia</taxon>
    </lineage>
</organism>
<proteinExistence type="inferred from homology"/>
<evidence type="ECO:0000256" key="6">
    <source>
        <dbReference type="ARBA" id="ARBA00022989"/>
    </source>
</evidence>
<dbReference type="PANTHER" id="PTHR30266">
    <property type="entry name" value="MECHANOSENSITIVE CHANNEL MSCL"/>
    <property type="match status" value="1"/>
</dbReference>
<dbReference type="InterPro" id="IPR001185">
    <property type="entry name" value="MS_channel"/>
</dbReference>
<protein>
    <recommendedName>
        <fullName evidence="10">Large-conductance mechanosensitive channel</fullName>
    </recommendedName>
</protein>
<keyword evidence="4 10" id="KW-1003">Cell membrane</keyword>
<reference evidence="11" key="1">
    <citation type="journal article" date="2014" name="Int. J. Syst. Evol. Microbiol.">
        <title>Complete genome sequence of Corynebacterium casei LMG S-19264T (=DSM 44701T), isolated from a smear-ripened cheese.</title>
        <authorList>
            <consortium name="US DOE Joint Genome Institute (JGI-PGF)"/>
            <person name="Walter F."/>
            <person name="Albersmeier A."/>
            <person name="Kalinowski J."/>
            <person name="Ruckert C."/>
        </authorList>
    </citation>
    <scope>NUCLEOTIDE SEQUENCE</scope>
    <source>
        <strain evidence="11">JCM 3091</strain>
    </source>
</reference>
<dbReference type="GO" id="GO:0008381">
    <property type="term" value="F:mechanosensitive monoatomic ion channel activity"/>
    <property type="evidence" value="ECO:0007669"/>
    <property type="project" value="UniProtKB-UniRule"/>
</dbReference>
<evidence type="ECO:0000313" key="12">
    <source>
        <dbReference type="Proteomes" id="UP000662200"/>
    </source>
</evidence>
<dbReference type="InterPro" id="IPR037673">
    <property type="entry name" value="MSC/AndL"/>
</dbReference>
<feature type="transmembrane region" description="Helical" evidence="10">
    <location>
        <begin position="12"/>
        <end position="34"/>
    </location>
</feature>
<keyword evidence="6 10" id="KW-1133">Transmembrane helix</keyword>
<dbReference type="GO" id="GO:0005886">
    <property type="term" value="C:plasma membrane"/>
    <property type="evidence" value="ECO:0007669"/>
    <property type="project" value="UniProtKB-SubCell"/>
</dbReference>
<name>A0A8J3BMI8_9ACTN</name>
<reference evidence="11" key="2">
    <citation type="submission" date="2020-09" db="EMBL/GenBank/DDBJ databases">
        <authorList>
            <person name="Sun Q."/>
            <person name="Ohkuma M."/>
        </authorList>
    </citation>
    <scope>NUCLEOTIDE SEQUENCE</scope>
    <source>
        <strain evidence="11">JCM 3091</strain>
    </source>
</reference>
<gene>
    <name evidence="10" type="primary">mscL</name>
    <name evidence="11" type="ORF">GCM10010124_12830</name>
</gene>
<evidence type="ECO:0000256" key="1">
    <source>
        <dbReference type="ARBA" id="ARBA00004651"/>
    </source>
</evidence>
<dbReference type="EMBL" id="BMQC01000003">
    <property type="protein sequence ID" value="GGK21771.1"/>
    <property type="molecule type" value="Genomic_DNA"/>
</dbReference>
<keyword evidence="9 10" id="KW-0407">Ion channel</keyword>
<keyword evidence="8 10" id="KW-0472">Membrane</keyword>
<keyword evidence="12" id="KW-1185">Reference proteome</keyword>
<comment type="function">
    <text evidence="10">Channel that opens in response to stretch forces in the membrane lipid bilayer. May participate in the regulation of osmotic pressure changes within the cell.</text>
</comment>
<accession>A0A8J3BMI8</accession>
<comment type="caution">
    <text evidence="11">The sequence shown here is derived from an EMBL/GenBank/DDBJ whole genome shotgun (WGS) entry which is preliminary data.</text>
</comment>
<comment type="subunit">
    <text evidence="10">Homopentamer.</text>
</comment>
<evidence type="ECO:0000313" key="11">
    <source>
        <dbReference type="EMBL" id="GGK21771.1"/>
    </source>
</evidence>
<dbReference type="SUPFAM" id="SSF81330">
    <property type="entry name" value="Gated mechanosensitive channel"/>
    <property type="match status" value="1"/>
</dbReference>
<keyword evidence="5 10" id="KW-0812">Transmembrane</keyword>
<comment type="subcellular location">
    <subcellularLocation>
        <location evidence="1 10">Cell membrane</location>
        <topology evidence="1 10">Multi-pass membrane protein</topology>
    </subcellularLocation>
</comment>
<dbReference type="PROSITE" id="PS01327">
    <property type="entry name" value="MSCL"/>
    <property type="match status" value="1"/>
</dbReference>